<protein>
    <submittedName>
        <fullName evidence="2">Uncharacterized protein</fullName>
    </submittedName>
</protein>
<organism evidence="2 3">
    <name type="scientific">Microvirga subterranea</name>
    <dbReference type="NCBI Taxonomy" id="186651"/>
    <lineage>
        <taxon>Bacteria</taxon>
        <taxon>Pseudomonadati</taxon>
        <taxon>Pseudomonadota</taxon>
        <taxon>Alphaproteobacteria</taxon>
        <taxon>Hyphomicrobiales</taxon>
        <taxon>Methylobacteriaceae</taxon>
        <taxon>Microvirga</taxon>
    </lineage>
</organism>
<comment type="caution">
    <text evidence="2">The sequence shown here is derived from an EMBL/GenBank/DDBJ whole genome shotgun (WGS) entry which is preliminary data.</text>
</comment>
<keyword evidence="1" id="KW-0472">Membrane</keyword>
<dbReference type="OrthoDB" id="8021302at2"/>
<keyword evidence="3" id="KW-1185">Reference proteome</keyword>
<sequence length="118" mass="12879">MRMTRADWILLPFLVATLAAVVLGAFLLAGFLGLGVLGLVVGVMAQRIELEKDGAVSNYMATSLYAQQMEARERMSRAERAGHRAETEALLKWLFVAKVVSAGLIILGFGFFVMFQLG</sequence>
<accession>A0A370HJD8</accession>
<feature type="transmembrane region" description="Helical" evidence="1">
    <location>
        <begin position="93"/>
        <end position="115"/>
    </location>
</feature>
<dbReference type="Proteomes" id="UP000254925">
    <property type="component" value="Unassembled WGS sequence"/>
</dbReference>
<dbReference type="EMBL" id="QQBB01000006">
    <property type="protein sequence ID" value="RDI58075.1"/>
    <property type="molecule type" value="Genomic_DNA"/>
</dbReference>
<keyword evidence="1" id="KW-1133">Transmembrane helix</keyword>
<dbReference type="RefSeq" id="WP_114771283.1">
    <property type="nucleotide sequence ID" value="NZ_QQBB01000006.1"/>
</dbReference>
<evidence type="ECO:0000313" key="2">
    <source>
        <dbReference type="EMBL" id="RDI58075.1"/>
    </source>
</evidence>
<dbReference type="AlphaFoldDB" id="A0A370HJD8"/>
<keyword evidence="1" id="KW-0812">Transmembrane</keyword>
<evidence type="ECO:0000313" key="3">
    <source>
        <dbReference type="Proteomes" id="UP000254925"/>
    </source>
</evidence>
<proteinExistence type="predicted"/>
<gene>
    <name evidence="2" type="ORF">DES45_106389</name>
</gene>
<evidence type="ECO:0000256" key="1">
    <source>
        <dbReference type="SAM" id="Phobius"/>
    </source>
</evidence>
<reference evidence="2 3" key="1">
    <citation type="submission" date="2018-07" db="EMBL/GenBank/DDBJ databases">
        <title>Genomic Encyclopedia of Type Strains, Phase IV (KMG-IV): sequencing the most valuable type-strain genomes for metagenomic binning, comparative biology and taxonomic classification.</title>
        <authorList>
            <person name="Goeker M."/>
        </authorList>
    </citation>
    <scope>NUCLEOTIDE SEQUENCE [LARGE SCALE GENOMIC DNA]</scope>
    <source>
        <strain evidence="2 3">DSM 14364</strain>
    </source>
</reference>
<name>A0A370HJD8_9HYPH</name>